<protein>
    <submittedName>
        <fullName evidence="7">Nitroreductase family protein</fullName>
    </submittedName>
</protein>
<accession>A0ABX2I8N8</accession>
<proteinExistence type="inferred from homology"/>
<name>A0ABX2I8N8_BLAHA</name>
<feature type="domain" description="Nitroreductase" evidence="6">
    <location>
        <begin position="7"/>
        <end position="62"/>
    </location>
</feature>
<evidence type="ECO:0000259" key="6">
    <source>
        <dbReference type="Pfam" id="PF00881"/>
    </source>
</evidence>
<gene>
    <name evidence="7" type="ORF">G5A70_11065</name>
</gene>
<evidence type="ECO:0000313" key="8">
    <source>
        <dbReference type="Proteomes" id="UP000822142"/>
    </source>
</evidence>
<comment type="similarity">
    <text evidence="2">Belongs to the nitroreductase family.</text>
</comment>
<feature type="domain" description="Nitroreductase" evidence="6">
    <location>
        <begin position="68"/>
        <end position="148"/>
    </location>
</feature>
<comment type="cofactor">
    <cofactor evidence="1">
        <name>FMN</name>
        <dbReference type="ChEBI" id="CHEBI:58210"/>
    </cofactor>
</comment>
<keyword evidence="5" id="KW-0560">Oxidoreductase</keyword>
<evidence type="ECO:0000256" key="2">
    <source>
        <dbReference type="ARBA" id="ARBA00007118"/>
    </source>
</evidence>
<dbReference type="RefSeq" id="WP_173749704.1">
    <property type="nucleotide sequence ID" value="NZ_JAAITA010000015.1"/>
</dbReference>
<evidence type="ECO:0000313" key="7">
    <source>
        <dbReference type="EMBL" id="NSJ86699.1"/>
    </source>
</evidence>
<evidence type="ECO:0000256" key="1">
    <source>
        <dbReference type="ARBA" id="ARBA00001917"/>
    </source>
</evidence>
<dbReference type="CDD" id="cd02150">
    <property type="entry name" value="nitroreductase"/>
    <property type="match status" value="1"/>
</dbReference>
<dbReference type="PANTHER" id="PTHR43673:SF2">
    <property type="entry name" value="NITROREDUCTASE"/>
    <property type="match status" value="1"/>
</dbReference>
<dbReference type="SUPFAM" id="SSF55469">
    <property type="entry name" value="FMN-dependent nitroreductase-like"/>
    <property type="match status" value="1"/>
</dbReference>
<comment type="caution">
    <text evidence="7">The sequence shown here is derived from an EMBL/GenBank/DDBJ whole genome shotgun (WGS) entry which is preliminary data.</text>
</comment>
<dbReference type="Pfam" id="PF00881">
    <property type="entry name" value="Nitroreductase"/>
    <property type="match status" value="2"/>
</dbReference>
<dbReference type="EMBL" id="JAAITA010000015">
    <property type="protein sequence ID" value="NSJ86699.1"/>
    <property type="molecule type" value="Genomic_DNA"/>
</dbReference>
<dbReference type="Gene3D" id="3.40.109.10">
    <property type="entry name" value="NADH Oxidase"/>
    <property type="match status" value="1"/>
</dbReference>
<evidence type="ECO:0000256" key="4">
    <source>
        <dbReference type="ARBA" id="ARBA00022643"/>
    </source>
</evidence>
<organism evidence="7 8">
    <name type="scientific">Blautia hansenii</name>
    <name type="common">Ruminococcus hansenii</name>
    <dbReference type="NCBI Taxonomy" id="1322"/>
    <lineage>
        <taxon>Bacteria</taxon>
        <taxon>Bacillati</taxon>
        <taxon>Bacillota</taxon>
        <taxon>Clostridia</taxon>
        <taxon>Lachnospirales</taxon>
        <taxon>Lachnospiraceae</taxon>
        <taxon>Blautia</taxon>
    </lineage>
</organism>
<sequence>MNTSEVIRNRHSVRKYKKGVQIPRKDIETMLEAAMMAPSACNTRPWEFAVVENPEIRKQIMEISPYTKMLETASLAIVVCARPDLQEGRGSGFFPQDCGAAIENLLLQATDLGYGTCWCGFYPVMERVEKLRDLLKVSSVPLAVIAVGEADEEPKTRGFFDKERVTYIE</sequence>
<dbReference type="InterPro" id="IPR000415">
    <property type="entry name" value="Nitroreductase-like"/>
</dbReference>
<keyword evidence="4" id="KW-0288">FMN</keyword>
<keyword evidence="8" id="KW-1185">Reference proteome</keyword>
<evidence type="ECO:0000256" key="3">
    <source>
        <dbReference type="ARBA" id="ARBA00022630"/>
    </source>
</evidence>
<reference evidence="7 8" key="1">
    <citation type="journal article" date="2020" name="Cell Host Microbe">
        <title>Functional and Genomic Variation between Human-Derived Isolates of Lachnospiraceae Reveals Inter- and Intra-Species Diversity.</title>
        <authorList>
            <person name="Sorbara M.T."/>
            <person name="Littmann E.R."/>
            <person name="Fontana E."/>
            <person name="Moody T.U."/>
            <person name="Kohout C.E."/>
            <person name="Gjonbalaj M."/>
            <person name="Eaton V."/>
            <person name="Seok R."/>
            <person name="Leiner I.M."/>
            <person name="Pamer E.G."/>
        </authorList>
    </citation>
    <scope>NUCLEOTIDE SEQUENCE [LARGE SCALE GENOMIC DNA]</scope>
    <source>
        <strain evidence="7 8">MSK.15.26</strain>
    </source>
</reference>
<dbReference type="Proteomes" id="UP000822142">
    <property type="component" value="Unassembled WGS sequence"/>
</dbReference>
<dbReference type="PANTHER" id="PTHR43673">
    <property type="entry name" value="NAD(P)H NITROREDUCTASE YDGI-RELATED"/>
    <property type="match status" value="1"/>
</dbReference>
<keyword evidence="3" id="KW-0285">Flavoprotein</keyword>
<dbReference type="InterPro" id="IPR029479">
    <property type="entry name" value="Nitroreductase"/>
</dbReference>
<evidence type="ECO:0000256" key="5">
    <source>
        <dbReference type="ARBA" id="ARBA00023002"/>
    </source>
</evidence>